<keyword evidence="5" id="KW-1185">Reference proteome</keyword>
<evidence type="ECO:0000313" key="4">
    <source>
        <dbReference type="EMBL" id="MCT7376507.1"/>
    </source>
</evidence>
<comment type="similarity">
    <text evidence="1">Belongs to the Cu-Zn superoxide dismutase family.</text>
</comment>
<sequence>MRVTATAILAALLPLSHAVAQEGGASLSANMINADEQEVGTVTFNETASGMVHIVVEMTDLPPGPHGFHVHETGACDAGGGFESAGGHYAGDMEHGVLSEGGPHPGDLPNVHAGQDGVLRVEFFTDRVSVSEDGENPLQDDDGSAVVVHANPDDYSSQPSGEAGERIACGVIE</sequence>
<evidence type="ECO:0000256" key="1">
    <source>
        <dbReference type="ARBA" id="ARBA00010457"/>
    </source>
</evidence>
<dbReference type="Gene3D" id="2.60.40.200">
    <property type="entry name" value="Superoxide dismutase, copper/zinc binding domain"/>
    <property type="match status" value="1"/>
</dbReference>
<evidence type="ECO:0000313" key="5">
    <source>
        <dbReference type="Proteomes" id="UP001320831"/>
    </source>
</evidence>
<dbReference type="Proteomes" id="UP001320831">
    <property type="component" value="Unassembled WGS sequence"/>
</dbReference>
<accession>A0ABT2LPM6</accession>
<protein>
    <submittedName>
        <fullName evidence="4">Superoxide dismutase family protein</fullName>
    </submittedName>
</protein>
<dbReference type="PANTHER" id="PTHR10003">
    <property type="entry name" value="SUPEROXIDE DISMUTASE CU-ZN -RELATED"/>
    <property type="match status" value="1"/>
</dbReference>
<feature type="signal peptide" evidence="2">
    <location>
        <begin position="1"/>
        <end position="20"/>
    </location>
</feature>
<keyword evidence="2" id="KW-0732">Signal</keyword>
<feature type="chain" id="PRO_5045878450" evidence="2">
    <location>
        <begin position="21"/>
        <end position="173"/>
    </location>
</feature>
<gene>
    <name evidence="4" type="ORF">N5A92_15840</name>
</gene>
<feature type="domain" description="Superoxide dismutase copper/zinc binding" evidence="3">
    <location>
        <begin position="40"/>
        <end position="172"/>
    </location>
</feature>
<comment type="caution">
    <text evidence="4">The sequence shown here is derived from an EMBL/GenBank/DDBJ whole genome shotgun (WGS) entry which is preliminary data.</text>
</comment>
<dbReference type="EMBL" id="JAOCZP010000004">
    <property type="protein sequence ID" value="MCT7376507.1"/>
    <property type="molecule type" value="Genomic_DNA"/>
</dbReference>
<dbReference type="SUPFAM" id="SSF49329">
    <property type="entry name" value="Cu,Zn superoxide dismutase-like"/>
    <property type="match status" value="1"/>
</dbReference>
<dbReference type="RefSeq" id="WP_260904500.1">
    <property type="nucleotide sequence ID" value="NZ_JAOCZP010000004.1"/>
</dbReference>
<reference evidence="4 5" key="1">
    <citation type="submission" date="2022-09" db="EMBL/GenBank/DDBJ databases">
        <title>Chelativorans salina sp. nov., a novel slightly halophilic bacterium isolated from a saline lake sediment enrichment.</title>
        <authorList>
            <person name="Gao L."/>
            <person name="Fang B.-Z."/>
            <person name="Li W.-J."/>
        </authorList>
    </citation>
    <scope>NUCLEOTIDE SEQUENCE [LARGE SCALE GENOMIC DNA]</scope>
    <source>
        <strain evidence="4 5">EGI FJ00035</strain>
    </source>
</reference>
<dbReference type="InterPro" id="IPR036423">
    <property type="entry name" value="SOD-like_Cu/Zn_dom_sf"/>
</dbReference>
<evidence type="ECO:0000259" key="3">
    <source>
        <dbReference type="Pfam" id="PF00080"/>
    </source>
</evidence>
<proteinExistence type="inferred from homology"/>
<evidence type="ECO:0000256" key="2">
    <source>
        <dbReference type="SAM" id="SignalP"/>
    </source>
</evidence>
<dbReference type="InterPro" id="IPR024134">
    <property type="entry name" value="SOD_Cu/Zn_/chaperone"/>
</dbReference>
<dbReference type="Pfam" id="PF00080">
    <property type="entry name" value="Sod_Cu"/>
    <property type="match status" value="1"/>
</dbReference>
<dbReference type="CDD" id="cd00305">
    <property type="entry name" value="Cu-Zn_Superoxide_Dismutase"/>
    <property type="match status" value="1"/>
</dbReference>
<dbReference type="InterPro" id="IPR001424">
    <property type="entry name" value="SOD_Cu_Zn_dom"/>
</dbReference>
<name>A0ABT2LPM6_9HYPH</name>
<organism evidence="4 5">
    <name type="scientific">Chelativorans salis</name>
    <dbReference type="NCBI Taxonomy" id="2978478"/>
    <lineage>
        <taxon>Bacteria</taxon>
        <taxon>Pseudomonadati</taxon>
        <taxon>Pseudomonadota</taxon>
        <taxon>Alphaproteobacteria</taxon>
        <taxon>Hyphomicrobiales</taxon>
        <taxon>Phyllobacteriaceae</taxon>
        <taxon>Chelativorans</taxon>
    </lineage>
</organism>